<dbReference type="GO" id="GO:0016829">
    <property type="term" value="F:lyase activity"/>
    <property type="evidence" value="ECO:0007669"/>
    <property type="project" value="UniProtKB-KW"/>
</dbReference>
<keyword evidence="9" id="KW-0326">Glycosidase</keyword>
<dbReference type="InterPro" id="IPR012319">
    <property type="entry name" value="FPG_cat"/>
</dbReference>
<dbReference type="AlphaFoldDB" id="A0A3A4N2N9"/>
<dbReference type="PANTHER" id="PTHR22993:SF9">
    <property type="entry name" value="FORMAMIDOPYRIMIDINE-DNA GLYCOSYLASE"/>
    <property type="match status" value="1"/>
</dbReference>
<dbReference type="InterPro" id="IPR010979">
    <property type="entry name" value="Ribosomal_uS13-like_H2TH"/>
</dbReference>
<dbReference type="InterPro" id="IPR035937">
    <property type="entry name" value="FPG_N"/>
</dbReference>
<dbReference type="GO" id="GO:0003684">
    <property type="term" value="F:damaged DNA binding"/>
    <property type="evidence" value="ECO:0007669"/>
    <property type="project" value="InterPro"/>
</dbReference>
<comment type="caution">
    <text evidence="11">The sequence shown here is derived from an EMBL/GenBank/DDBJ whole genome shotgun (WGS) entry which is preliminary data.</text>
</comment>
<dbReference type="GO" id="GO:0003906">
    <property type="term" value="F:DNA-(apurinic or apyrimidinic site) endonuclease activity"/>
    <property type="evidence" value="ECO:0007669"/>
    <property type="project" value="InterPro"/>
</dbReference>
<dbReference type="SMART" id="SM00898">
    <property type="entry name" value="Fapy_DNA_glyco"/>
    <property type="match status" value="1"/>
</dbReference>
<evidence type="ECO:0000256" key="5">
    <source>
        <dbReference type="ARBA" id="ARBA00023125"/>
    </source>
</evidence>
<evidence type="ECO:0000256" key="6">
    <source>
        <dbReference type="ARBA" id="ARBA00023204"/>
    </source>
</evidence>
<dbReference type="SUPFAM" id="SSF81624">
    <property type="entry name" value="N-terminal domain of MutM-like DNA repair proteins"/>
    <property type="match status" value="1"/>
</dbReference>
<dbReference type="PANTHER" id="PTHR22993">
    <property type="entry name" value="FORMAMIDOPYRIMIDINE-DNA GLYCOSYLASE"/>
    <property type="match status" value="1"/>
</dbReference>
<dbReference type="Pfam" id="PF06831">
    <property type="entry name" value="H2TH"/>
    <property type="match status" value="1"/>
</dbReference>
<accession>A0A3A4N2N9</accession>
<comment type="catalytic activity">
    <reaction evidence="1">
        <text>Hydrolysis of DNA containing ring-opened 7-methylguanine residues, releasing 2,6-diamino-4-hydroxy-5-(N-methyl)formamidopyrimidine.</text>
        <dbReference type="EC" id="3.2.2.23"/>
    </reaction>
</comment>
<keyword evidence="6" id="KW-0234">DNA repair</keyword>
<sequence>MPELPDVETFRRYFESTSLGRTIERVDVLDRRMLDDISPRKLQLALAKKKFTDSVRCGKYLLANVSNDGSLTLHFGMTGYLAYLTDGQEPPRHTRVLIQFTNGDRLAFVNQRIFGRVGLVEDADRLRELKSLGPDALASNLDLDAFRKIVAGRIGKIKAILMNQKLIAGIGNIYSDEILFQAGVHPETRARDLDEAALKHLFRSMKQVLEEVIECQADSRKIPESFLLSHRSRDGRCPKDGKKLSRAKILGRTAYFCPEHQFKK</sequence>
<evidence type="ECO:0000256" key="9">
    <source>
        <dbReference type="ARBA" id="ARBA00023295"/>
    </source>
</evidence>
<reference evidence="11 12" key="1">
    <citation type="journal article" date="2017" name="ISME J.">
        <title>Energy and carbon metabolisms in a deep terrestrial subsurface fluid microbial community.</title>
        <authorList>
            <person name="Momper L."/>
            <person name="Jungbluth S.P."/>
            <person name="Lee M.D."/>
            <person name="Amend J.P."/>
        </authorList>
    </citation>
    <scope>NUCLEOTIDE SEQUENCE [LARGE SCALE GENOMIC DNA]</scope>
    <source>
        <strain evidence="11">SURF_5</strain>
    </source>
</reference>
<evidence type="ECO:0000313" key="12">
    <source>
        <dbReference type="Proteomes" id="UP000265882"/>
    </source>
</evidence>
<dbReference type="EMBL" id="QZKU01000128">
    <property type="protein sequence ID" value="RJP16198.1"/>
    <property type="molecule type" value="Genomic_DNA"/>
</dbReference>
<keyword evidence="7" id="KW-0456">Lyase</keyword>
<evidence type="ECO:0000256" key="3">
    <source>
        <dbReference type="ARBA" id="ARBA00022763"/>
    </source>
</evidence>
<evidence type="ECO:0000256" key="8">
    <source>
        <dbReference type="ARBA" id="ARBA00023268"/>
    </source>
</evidence>
<dbReference type="InterPro" id="IPR015886">
    <property type="entry name" value="H2TH_FPG"/>
</dbReference>
<evidence type="ECO:0000313" key="11">
    <source>
        <dbReference type="EMBL" id="RJP16198.1"/>
    </source>
</evidence>
<evidence type="ECO:0000256" key="2">
    <source>
        <dbReference type="ARBA" id="ARBA00009409"/>
    </source>
</evidence>
<keyword evidence="5" id="KW-0238">DNA-binding</keyword>
<dbReference type="GO" id="GO:0008534">
    <property type="term" value="F:oxidized purine nucleobase lesion DNA N-glycosylase activity"/>
    <property type="evidence" value="ECO:0007669"/>
    <property type="project" value="UniProtKB-EC"/>
</dbReference>
<gene>
    <name evidence="11" type="ORF">C4520_19525</name>
</gene>
<dbReference type="PROSITE" id="PS51068">
    <property type="entry name" value="FPG_CAT"/>
    <property type="match status" value="1"/>
</dbReference>
<evidence type="ECO:0000256" key="4">
    <source>
        <dbReference type="ARBA" id="ARBA00022801"/>
    </source>
</evidence>
<evidence type="ECO:0000256" key="1">
    <source>
        <dbReference type="ARBA" id="ARBA00001668"/>
    </source>
</evidence>
<organism evidence="11 12">
    <name type="scientific">Abyssobacteria bacterium (strain SURF_5)</name>
    <dbReference type="NCBI Taxonomy" id="2093360"/>
    <lineage>
        <taxon>Bacteria</taxon>
        <taxon>Pseudomonadati</taxon>
        <taxon>Candidatus Hydrogenedentota</taxon>
        <taxon>Candidatus Abyssobacteria</taxon>
    </lineage>
</organism>
<keyword evidence="8" id="KW-0511">Multifunctional enzyme</keyword>
<evidence type="ECO:0000259" key="10">
    <source>
        <dbReference type="PROSITE" id="PS51068"/>
    </source>
</evidence>
<dbReference type="GO" id="GO:0008270">
    <property type="term" value="F:zinc ion binding"/>
    <property type="evidence" value="ECO:0007669"/>
    <property type="project" value="InterPro"/>
</dbReference>
<dbReference type="GO" id="GO:0006284">
    <property type="term" value="P:base-excision repair"/>
    <property type="evidence" value="ECO:0007669"/>
    <property type="project" value="InterPro"/>
</dbReference>
<dbReference type="SUPFAM" id="SSF46946">
    <property type="entry name" value="S13-like H2TH domain"/>
    <property type="match status" value="1"/>
</dbReference>
<dbReference type="Gene3D" id="3.20.190.10">
    <property type="entry name" value="MutM-like, N-terminal"/>
    <property type="match status" value="1"/>
</dbReference>
<keyword evidence="4" id="KW-0378">Hydrolase</keyword>
<keyword evidence="3" id="KW-0227">DNA damage</keyword>
<comment type="similarity">
    <text evidence="2">Belongs to the FPG family.</text>
</comment>
<dbReference type="Pfam" id="PF01149">
    <property type="entry name" value="Fapy_DNA_glyco"/>
    <property type="match status" value="1"/>
</dbReference>
<name>A0A3A4N2N9_ABYX5</name>
<feature type="domain" description="Formamidopyrimidine-DNA glycosylase catalytic" evidence="10">
    <location>
        <begin position="2"/>
        <end position="115"/>
    </location>
</feature>
<protein>
    <submittedName>
        <fullName evidence="11">Fpg/Nei family DNA glycosylase</fullName>
    </submittedName>
</protein>
<evidence type="ECO:0000256" key="7">
    <source>
        <dbReference type="ARBA" id="ARBA00023239"/>
    </source>
</evidence>
<proteinExistence type="inferred from homology"/>
<dbReference type="Proteomes" id="UP000265882">
    <property type="component" value="Unassembled WGS sequence"/>
</dbReference>
<dbReference type="SMART" id="SM01232">
    <property type="entry name" value="H2TH"/>
    <property type="match status" value="1"/>
</dbReference>
<dbReference type="Gene3D" id="1.10.8.50">
    <property type="match status" value="1"/>
</dbReference>